<keyword evidence="2" id="KW-1185">Reference proteome</keyword>
<evidence type="ECO:0008006" key="3">
    <source>
        <dbReference type="Google" id="ProtNLM"/>
    </source>
</evidence>
<organism evidence="1 2">
    <name type="scientific">Zophobas morio</name>
    <dbReference type="NCBI Taxonomy" id="2755281"/>
    <lineage>
        <taxon>Eukaryota</taxon>
        <taxon>Metazoa</taxon>
        <taxon>Ecdysozoa</taxon>
        <taxon>Arthropoda</taxon>
        <taxon>Hexapoda</taxon>
        <taxon>Insecta</taxon>
        <taxon>Pterygota</taxon>
        <taxon>Neoptera</taxon>
        <taxon>Endopterygota</taxon>
        <taxon>Coleoptera</taxon>
        <taxon>Polyphaga</taxon>
        <taxon>Cucujiformia</taxon>
        <taxon>Tenebrionidae</taxon>
        <taxon>Zophobas</taxon>
    </lineage>
</organism>
<dbReference type="Proteomes" id="UP001168821">
    <property type="component" value="Unassembled WGS sequence"/>
</dbReference>
<accession>A0AA38HPQ6</accession>
<reference evidence="1" key="1">
    <citation type="journal article" date="2023" name="G3 (Bethesda)">
        <title>Whole genome assemblies of Zophobas morio and Tenebrio molitor.</title>
        <authorList>
            <person name="Kaur S."/>
            <person name="Stinson S.A."/>
            <person name="diCenzo G.C."/>
        </authorList>
    </citation>
    <scope>NUCLEOTIDE SEQUENCE</scope>
    <source>
        <strain evidence="1">QUZm001</strain>
    </source>
</reference>
<proteinExistence type="predicted"/>
<protein>
    <recommendedName>
        <fullName evidence="3">Reverse transcriptase</fullName>
    </recommendedName>
</protein>
<evidence type="ECO:0000313" key="2">
    <source>
        <dbReference type="Proteomes" id="UP001168821"/>
    </source>
</evidence>
<dbReference type="EMBL" id="JALNTZ010000012">
    <property type="protein sequence ID" value="KAJ3639134.1"/>
    <property type="molecule type" value="Genomic_DNA"/>
</dbReference>
<comment type="caution">
    <text evidence="1">The sequence shown here is derived from an EMBL/GenBank/DDBJ whole genome shotgun (WGS) entry which is preliminary data.</text>
</comment>
<name>A0AA38HPQ6_9CUCU</name>
<evidence type="ECO:0000313" key="1">
    <source>
        <dbReference type="EMBL" id="KAJ3639134.1"/>
    </source>
</evidence>
<dbReference type="AlphaFoldDB" id="A0AA38HPQ6"/>
<sequence length="194" mass="21984">MSNPTELTGCRGGCKANETTCHILQACPIAHEIRVERHNSVASRIAAHCKKKGWTTFEELHIRHQDGTLFKHDIVAFTSPDTAVVCDAQVSWETSEPIPEVWDRKRGVYDNEKFREAALQKWPDVNLSFLPCILGDRGIWPACNAATAESLQLRSVDTQPLPWGFVLSARRDPGKVCLFIYFFSKFNAHFELRN</sequence>
<gene>
    <name evidence="1" type="ORF">Zmor_004005</name>
</gene>